<comment type="caution">
    <text evidence="2">The sequence shown here is derived from an EMBL/GenBank/DDBJ whole genome shotgun (WGS) entry which is preliminary data.</text>
</comment>
<evidence type="ECO:0000313" key="3">
    <source>
        <dbReference type="Proteomes" id="UP000469380"/>
    </source>
</evidence>
<organism evidence="2 3">
    <name type="scientific">Collinsella aerofaciens</name>
    <dbReference type="NCBI Taxonomy" id="74426"/>
    <lineage>
        <taxon>Bacteria</taxon>
        <taxon>Bacillati</taxon>
        <taxon>Actinomycetota</taxon>
        <taxon>Coriobacteriia</taxon>
        <taxon>Coriobacteriales</taxon>
        <taxon>Coriobacteriaceae</taxon>
        <taxon>Collinsella</taxon>
    </lineage>
</organism>
<dbReference type="InterPro" id="IPR039440">
    <property type="entry name" value="DUF3850"/>
</dbReference>
<proteinExistence type="predicted"/>
<protein>
    <submittedName>
        <fullName evidence="2">DUF3850 domain-containing protein</fullName>
    </submittedName>
</protein>
<dbReference type="Gene3D" id="2.30.130.30">
    <property type="entry name" value="Hypothetical protein"/>
    <property type="match status" value="1"/>
</dbReference>
<dbReference type="RefSeq" id="WP_161160817.1">
    <property type="nucleotide sequence ID" value="NZ_WWSR01000015.1"/>
</dbReference>
<dbReference type="SMART" id="SM01022">
    <property type="entry name" value="ASCH"/>
    <property type="match status" value="1"/>
</dbReference>
<dbReference type="EMBL" id="WWSR01000015">
    <property type="protein sequence ID" value="MZJ39968.1"/>
    <property type="molecule type" value="Genomic_DNA"/>
</dbReference>
<dbReference type="InterPro" id="IPR015947">
    <property type="entry name" value="PUA-like_sf"/>
</dbReference>
<name>A0A6N9JKZ0_9ACTN</name>
<evidence type="ECO:0000259" key="1">
    <source>
        <dbReference type="SMART" id="SM01022"/>
    </source>
</evidence>
<dbReference type="SUPFAM" id="SSF88697">
    <property type="entry name" value="PUA domain-like"/>
    <property type="match status" value="1"/>
</dbReference>
<dbReference type="Pfam" id="PF12961">
    <property type="entry name" value="DUF3850"/>
    <property type="match status" value="1"/>
</dbReference>
<evidence type="ECO:0000313" key="2">
    <source>
        <dbReference type="EMBL" id="MZJ39968.1"/>
    </source>
</evidence>
<reference evidence="2 3" key="1">
    <citation type="journal article" date="2019" name="Nat. Med.">
        <title>A library of human gut bacterial isolates paired with longitudinal multiomics data enables mechanistic microbiome research.</title>
        <authorList>
            <person name="Poyet M."/>
            <person name="Groussin M."/>
            <person name="Gibbons S.M."/>
            <person name="Avila-Pacheco J."/>
            <person name="Jiang X."/>
            <person name="Kearney S.M."/>
            <person name="Perrotta A.R."/>
            <person name="Berdy B."/>
            <person name="Zhao S."/>
            <person name="Lieberman T.D."/>
            <person name="Swanson P.K."/>
            <person name="Smith M."/>
            <person name="Roesemann S."/>
            <person name="Alexander J.E."/>
            <person name="Rich S.A."/>
            <person name="Livny J."/>
            <person name="Vlamakis H."/>
            <person name="Clish C."/>
            <person name="Bullock K."/>
            <person name="Deik A."/>
            <person name="Scott J."/>
            <person name="Pierce K.A."/>
            <person name="Xavier R.J."/>
            <person name="Alm E.J."/>
        </authorList>
    </citation>
    <scope>NUCLEOTIDE SEQUENCE [LARGE SCALE GENOMIC DNA]</scope>
    <source>
        <strain evidence="2 3">BIOML-A20</strain>
    </source>
</reference>
<dbReference type="Proteomes" id="UP000469380">
    <property type="component" value="Unassembled WGS sequence"/>
</dbReference>
<gene>
    <name evidence="2" type="ORF">GT464_08455</name>
</gene>
<dbReference type="InterPro" id="IPR007374">
    <property type="entry name" value="ASCH_domain"/>
</dbReference>
<sequence>MATHGLKIQEQYADAVLNGTKTFEIRKNDRGYKVGDEIVFDVVTNEGYAVGEAARHPLNGEVYRIDYILDDFEGLAQKYVALAISKVDE</sequence>
<accession>A0A6N9JKZ0</accession>
<dbReference type="AlphaFoldDB" id="A0A6N9JKZ0"/>
<feature type="domain" description="ASCH" evidence="1">
    <location>
        <begin position="6"/>
        <end position="88"/>
    </location>
</feature>